<sequence length="402" mass="46722">MTTQLEAGTFQRLLNIDANINAIIIGLITVGLITILTFMSYYFEDLSRRHTKKSFIMLLGFIEVAALVVGMILVQHIFKAINAGSSTNWFYATTQMTLLLYCLYTMQNHFIDAVNILAPLYIFGHHLSSGNMGFNIFFIAILIAMAITVIYIAFNKNTIISTEWKYLALQIIYGGIWWILIWSIYKFSPLKTIYMIIGFVIYMWIIRLFSKWIRTSFNDYNIMSRKVNYDELTGIRNRANFDETIDEIFKVYSKENSAPLTMGMFDIDKFKDFNDKYGHSAGDKVLRHVAEVFHHQLFKQTSKGQLFRYGGEEFVVIFKGMNVDDSSKIIRSIRNQLINDPLYYDGNELNVRVSFGVSELVSTDKDIKDLFRRVDHYLYQSKKSGRNRITIEDKTFKFETGI</sequence>
<dbReference type="NCBIfam" id="TIGR00254">
    <property type="entry name" value="GGDEF"/>
    <property type="match status" value="1"/>
</dbReference>
<dbReference type="InterPro" id="IPR043128">
    <property type="entry name" value="Rev_trsase/Diguanyl_cyclase"/>
</dbReference>
<keyword evidence="1" id="KW-0472">Membrane</keyword>
<dbReference type="FunFam" id="3.30.70.270:FF:000001">
    <property type="entry name" value="Diguanylate cyclase domain protein"/>
    <property type="match status" value="1"/>
</dbReference>
<dbReference type="CDD" id="cd01949">
    <property type="entry name" value="GGDEF"/>
    <property type="match status" value="1"/>
</dbReference>
<protein>
    <submittedName>
        <fullName evidence="3">Protein containing diguanylate cyclase phosphodie sterase domain 1 (Ggdef)</fullName>
    </submittedName>
</protein>
<dbReference type="InterPro" id="IPR050469">
    <property type="entry name" value="Diguanylate_Cyclase"/>
</dbReference>
<organism evidence="3 4">
    <name type="scientific">Companilactobacillus tucceti DSM 20183</name>
    <dbReference type="NCBI Taxonomy" id="1423811"/>
    <lineage>
        <taxon>Bacteria</taxon>
        <taxon>Bacillati</taxon>
        <taxon>Bacillota</taxon>
        <taxon>Bacilli</taxon>
        <taxon>Lactobacillales</taxon>
        <taxon>Lactobacillaceae</taxon>
        <taxon>Companilactobacillus</taxon>
    </lineage>
</organism>
<dbReference type="AlphaFoldDB" id="A0A0R1J9H3"/>
<dbReference type="InterPro" id="IPR029787">
    <property type="entry name" value="Nucleotide_cyclase"/>
</dbReference>
<feature type="transmembrane region" description="Helical" evidence="1">
    <location>
        <begin position="98"/>
        <end position="122"/>
    </location>
</feature>
<dbReference type="STRING" id="1423811.FC72_GL002058"/>
<proteinExistence type="predicted"/>
<feature type="transmembrane region" description="Helical" evidence="1">
    <location>
        <begin position="55"/>
        <end position="78"/>
    </location>
</feature>
<dbReference type="InterPro" id="IPR000160">
    <property type="entry name" value="GGDEF_dom"/>
</dbReference>
<accession>A0A0R1J9H3</accession>
<evidence type="ECO:0000256" key="1">
    <source>
        <dbReference type="SAM" id="Phobius"/>
    </source>
</evidence>
<feature type="transmembrane region" description="Helical" evidence="1">
    <location>
        <begin position="134"/>
        <end position="154"/>
    </location>
</feature>
<dbReference type="PANTHER" id="PTHR45138">
    <property type="entry name" value="REGULATORY COMPONENTS OF SENSORY TRANSDUCTION SYSTEM"/>
    <property type="match status" value="1"/>
</dbReference>
<keyword evidence="1" id="KW-0812">Transmembrane</keyword>
<feature type="transmembrane region" description="Helical" evidence="1">
    <location>
        <begin position="166"/>
        <end position="185"/>
    </location>
</feature>
<dbReference type="Pfam" id="PF00990">
    <property type="entry name" value="GGDEF"/>
    <property type="match status" value="1"/>
</dbReference>
<dbReference type="GO" id="GO:0052621">
    <property type="term" value="F:diguanylate cyclase activity"/>
    <property type="evidence" value="ECO:0007669"/>
    <property type="project" value="TreeGrafter"/>
</dbReference>
<dbReference type="SMART" id="SM00267">
    <property type="entry name" value="GGDEF"/>
    <property type="match status" value="1"/>
</dbReference>
<dbReference type="PROSITE" id="PS50887">
    <property type="entry name" value="GGDEF"/>
    <property type="match status" value="1"/>
</dbReference>
<name>A0A0R1J9H3_9LACO</name>
<evidence type="ECO:0000259" key="2">
    <source>
        <dbReference type="PROSITE" id="PS50887"/>
    </source>
</evidence>
<dbReference type="RefSeq" id="WP_057765511.1">
    <property type="nucleotide sequence ID" value="NZ_AZDG01000009.1"/>
</dbReference>
<dbReference type="SUPFAM" id="SSF55073">
    <property type="entry name" value="Nucleotide cyclase"/>
    <property type="match status" value="1"/>
</dbReference>
<gene>
    <name evidence="3" type="ORF">FC72_GL002058</name>
</gene>
<keyword evidence="4" id="KW-1185">Reference proteome</keyword>
<feature type="domain" description="GGDEF" evidence="2">
    <location>
        <begin position="258"/>
        <end position="394"/>
    </location>
</feature>
<reference evidence="3 4" key="1">
    <citation type="journal article" date="2015" name="Genome Announc.">
        <title>Expanding the biotechnology potential of lactobacilli through comparative genomics of 213 strains and associated genera.</title>
        <authorList>
            <person name="Sun Z."/>
            <person name="Harris H.M."/>
            <person name="McCann A."/>
            <person name="Guo C."/>
            <person name="Argimon S."/>
            <person name="Zhang W."/>
            <person name="Yang X."/>
            <person name="Jeffery I.B."/>
            <person name="Cooney J.C."/>
            <person name="Kagawa T.F."/>
            <person name="Liu W."/>
            <person name="Song Y."/>
            <person name="Salvetti E."/>
            <person name="Wrobel A."/>
            <person name="Rasinkangas P."/>
            <person name="Parkhill J."/>
            <person name="Rea M.C."/>
            <person name="O'Sullivan O."/>
            <person name="Ritari J."/>
            <person name="Douillard F.P."/>
            <person name="Paul Ross R."/>
            <person name="Yang R."/>
            <person name="Briner A.E."/>
            <person name="Felis G.E."/>
            <person name="de Vos W.M."/>
            <person name="Barrangou R."/>
            <person name="Klaenhammer T.R."/>
            <person name="Caufield P.W."/>
            <person name="Cui Y."/>
            <person name="Zhang H."/>
            <person name="O'Toole P.W."/>
        </authorList>
    </citation>
    <scope>NUCLEOTIDE SEQUENCE [LARGE SCALE GENOMIC DNA]</scope>
    <source>
        <strain evidence="3 4">DSM 20183</strain>
    </source>
</reference>
<dbReference type="OrthoDB" id="9759607at2"/>
<dbReference type="Proteomes" id="UP000050929">
    <property type="component" value="Unassembled WGS sequence"/>
</dbReference>
<comment type="caution">
    <text evidence="3">The sequence shown here is derived from an EMBL/GenBank/DDBJ whole genome shotgun (WGS) entry which is preliminary data.</text>
</comment>
<dbReference type="EMBL" id="AZDG01000009">
    <property type="protein sequence ID" value="KRK64650.1"/>
    <property type="molecule type" value="Genomic_DNA"/>
</dbReference>
<keyword evidence="1" id="KW-1133">Transmembrane helix</keyword>
<dbReference type="PANTHER" id="PTHR45138:SF9">
    <property type="entry name" value="DIGUANYLATE CYCLASE DGCM-RELATED"/>
    <property type="match status" value="1"/>
</dbReference>
<dbReference type="Gene3D" id="3.30.70.270">
    <property type="match status" value="1"/>
</dbReference>
<evidence type="ECO:0000313" key="3">
    <source>
        <dbReference type="EMBL" id="KRK64650.1"/>
    </source>
</evidence>
<dbReference type="PATRIC" id="fig|1423811.3.peg.2102"/>
<evidence type="ECO:0000313" key="4">
    <source>
        <dbReference type="Proteomes" id="UP000050929"/>
    </source>
</evidence>
<feature type="transmembrane region" description="Helical" evidence="1">
    <location>
        <begin position="192"/>
        <end position="210"/>
    </location>
</feature>
<feature type="transmembrane region" description="Helical" evidence="1">
    <location>
        <begin position="20"/>
        <end position="43"/>
    </location>
</feature>